<dbReference type="Gene3D" id="3.90.176.10">
    <property type="entry name" value="Toxin ADP-ribosyltransferase, Chain A, domain 1"/>
    <property type="match status" value="1"/>
</dbReference>
<reference evidence="3" key="1">
    <citation type="submission" date="2019-09" db="EMBL/GenBank/DDBJ databases">
        <title>Draft genome sequence assemblies of isolates from the urinary tract.</title>
        <authorList>
            <person name="Mores C.R."/>
            <person name="Putonti C."/>
            <person name="Wolfe A.J."/>
        </authorList>
    </citation>
    <scope>NUCLEOTIDE SEQUENCE [LARGE SCALE GENOMIC DNA]</scope>
    <source>
        <strain evidence="3">UMB8614</strain>
    </source>
</reference>
<evidence type="ECO:0000259" key="1">
    <source>
        <dbReference type="Pfam" id="PF03496"/>
    </source>
</evidence>
<dbReference type="PROSITE" id="PS51996">
    <property type="entry name" value="TR_MART"/>
    <property type="match status" value="1"/>
</dbReference>
<proteinExistence type="predicted"/>
<dbReference type="EMBL" id="VYVN01000024">
    <property type="protein sequence ID" value="KAA9238616.1"/>
    <property type="molecule type" value="Genomic_DNA"/>
</dbReference>
<dbReference type="InterPro" id="IPR003540">
    <property type="entry name" value="ADP-ribosyltransferase"/>
</dbReference>
<sequence>MLREDAKEWLNKLTAEEKRAITKYTFNGKDPDGLRLFEKINGYLDGYYKPVNSKEEKTLLKYAGLIEKGLLRYNLQRDIIVYRKDFYTSALEKPIDKFLSTSISTKGVLTGKPNIAIIVPKGTNGGYVELLSQEKFKRQREFLFNTDLELEKLKEDGLYIVKRK</sequence>
<evidence type="ECO:0000313" key="3">
    <source>
        <dbReference type="Proteomes" id="UP000326476"/>
    </source>
</evidence>
<protein>
    <recommendedName>
        <fullName evidence="1">ADP ribosyltransferase domain-containing protein</fullName>
    </recommendedName>
</protein>
<keyword evidence="3" id="KW-1185">Reference proteome</keyword>
<evidence type="ECO:0000313" key="2">
    <source>
        <dbReference type="EMBL" id="KAA9238616.1"/>
    </source>
</evidence>
<feature type="domain" description="ADP ribosyltransferase" evidence="1">
    <location>
        <begin position="4"/>
        <end position="85"/>
    </location>
</feature>
<comment type="caution">
    <text evidence="2">The sequence shown here is derived from an EMBL/GenBank/DDBJ whole genome shotgun (WGS) entry which is preliminary data.</text>
</comment>
<dbReference type="AlphaFoldDB" id="A0A329N673"/>
<dbReference type="SUPFAM" id="SSF56399">
    <property type="entry name" value="ADP-ribosylation"/>
    <property type="match status" value="1"/>
</dbReference>
<accession>A0A329N673</accession>
<name>A0A329N673_9LACT</name>
<dbReference type="GO" id="GO:0005576">
    <property type="term" value="C:extracellular region"/>
    <property type="evidence" value="ECO:0007669"/>
    <property type="project" value="InterPro"/>
</dbReference>
<dbReference type="Proteomes" id="UP000326476">
    <property type="component" value="Unassembled WGS sequence"/>
</dbReference>
<organism evidence="2 3">
    <name type="scientific">Aerococcus tenax</name>
    <dbReference type="NCBI Taxonomy" id="3078812"/>
    <lineage>
        <taxon>Bacteria</taxon>
        <taxon>Bacillati</taxon>
        <taxon>Bacillota</taxon>
        <taxon>Bacilli</taxon>
        <taxon>Lactobacillales</taxon>
        <taxon>Aerococcaceae</taxon>
        <taxon>Aerococcus</taxon>
    </lineage>
</organism>
<dbReference type="Pfam" id="PF03496">
    <property type="entry name" value="ADPrib_exo_Tox"/>
    <property type="match status" value="1"/>
</dbReference>
<gene>
    <name evidence="2" type="ORF">F6I34_08035</name>
</gene>